<evidence type="ECO:0000313" key="3">
    <source>
        <dbReference type="Proteomes" id="UP000295083"/>
    </source>
</evidence>
<organism evidence="2 3">
    <name type="scientific">Colletotrichum spinosum</name>
    <dbReference type="NCBI Taxonomy" id="1347390"/>
    <lineage>
        <taxon>Eukaryota</taxon>
        <taxon>Fungi</taxon>
        <taxon>Dikarya</taxon>
        <taxon>Ascomycota</taxon>
        <taxon>Pezizomycotina</taxon>
        <taxon>Sordariomycetes</taxon>
        <taxon>Hypocreomycetidae</taxon>
        <taxon>Glomerellales</taxon>
        <taxon>Glomerellaceae</taxon>
        <taxon>Colletotrichum</taxon>
        <taxon>Colletotrichum orbiculare species complex</taxon>
    </lineage>
</organism>
<keyword evidence="3" id="KW-1185">Reference proteome</keyword>
<evidence type="ECO:0008006" key="4">
    <source>
        <dbReference type="Google" id="ProtNLM"/>
    </source>
</evidence>
<feature type="region of interest" description="Disordered" evidence="1">
    <location>
        <begin position="63"/>
        <end position="113"/>
    </location>
</feature>
<name>A0A4R8Q3X0_9PEZI</name>
<feature type="compositionally biased region" description="Polar residues" evidence="1">
    <location>
        <begin position="97"/>
        <end position="111"/>
    </location>
</feature>
<dbReference type="EMBL" id="QAPG01000167">
    <property type="protein sequence ID" value="TDZ29865.1"/>
    <property type="molecule type" value="Genomic_DNA"/>
</dbReference>
<proteinExistence type="predicted"/>
<protein>
    <recommendedName>
        <fullName evidence="4">BTB domain-containing protein</fullName>
    </recommendedName>
</protein>
<feature type="compositionally biased region" description="Basic residues" evidence="1">
    <location>
        <begin position="74"/>
        <end position="84"/>
    </location>
</feature>
<accession>A0A4R8Q3X0</accession>
<dbReference type="Proteomes" id="UP000295083">
    <property type="component" value="Unassembled WGS sequence"/>
</dbReference>
<feature type="region of interest" description="Disordered" evidence="1">
    <location>
        <begin position="1"/>
        <end position="25"/>
    </location>
</feature>
<evidence type="ECO:0000256" key="1">
    <source>
        <dbReference type="SAM" id="MobiDB-lite"/>
    </source>
</evidence>
<sequence length="461" mass="51012">MTTPSRTALSNTVHAQRGSGKRRHVLDPDGDVLLVLENPNKAFAPWDDGLDAGLQGLDLCEPNKAKEETGMKSKKDKKKKKKQKALSPSERLESSEHTTIATTNGPETNESPLVGVEVNRTPVAADLSVFGNGLENTQISEAETRSPALTCEQVQTDEAVSTAPTVEFVVSSRHLTLSSHYFKKPLSELWAKTLVHSEDGRRQLQAKDWDADAFLILMQIFHARTQDIPRMVDLEQLAKIAVLVDYYDCHDTVKFFAALWIDSLQERLPSQCNRELVLLLFVSVVFRRDDLFQDVTKIAVTKSKGPLPTLELPVLQSPIGLYASHRLYVCLLRLADQIDKRRQDAVADILGSLDKLGSDLLRGSTGCDFDCSSALFGALAKNMANHNLLDPVPRAPFLGYGITALEKAVNGFQSPRWQHFIYSELSFGSCELSSMCTNLLKKGLEQVKKGLTLSEVGLLRP</sequence>
<feature type="compositionally biased region" description="Polar residues" evidence="1">
    <location>
        <begin position="1"/>
        <end position="14"/>
    </location>
</feature>
<comment type="caution">
    <text evidence="2">The sequence shown here is derived from an EMBL/GenBank/DDBJ whole genome shotgun (WGS) entry which is preliminary data.</text>
</comment>
<reference evidence="2 3" key="1">
    <citation type="submission" date="2018-11" db="EMBL/GenBank/DDBJ databases">
        <title>Genome sequence and assembly of Colletotrichum spinosum.</title>
        <authorList>
            <person name="Gan P."/>
            <person name="Shirasu K."/>
        </authorList>
    </citation>
    <scope>NUCLEOTIDE SEQUENCE [LARGE SCALE GENOMIC DNA]</scope>
    <source>
        <strain evidence="2 3">CBS 515.97</strain>
    </source>
</reference>
<feature type="compositionally biased region" description="Basic and acidic residues" evidence="1">
    <location>
        <begin position="63"/>
        <end position="73"/>
    </location>
</feature>
<evidence type="ECO:0000313" key="2">
    <source>
        <dbReference type="EMBL" id="TDZ29865.1"/>
    </source>
</evidence>
<dbReference type="AlphaFoldDB" id="A0A4R8Q3X0"/>
<gene>
    <name evidence="2" type="ORF">C8035_v003982</name>
</gene>